<proteinExistence type="inferred from homology"/>
<evidence type="ECO:0000256" key="9">
    <source>
        <dbReference type="ARBA" id="ARBA00023163"/>
    </source>
</evidence>
<evidence type="ECO:0000256" key="8">
    <source>
        <dbReference type="ARBA" id="ARBA00023125"/>
    </source>
</evidence>
<evidence type="ECO:0000256" key="11">
    <source>
        <dbReference type="ARBA" id="ARBA00023242"/>
    </source>
</evidence>
<dbReference type="InterPro" id="IPR035500">
    <property type="entry name" value="NHR-like_dom_sf"/>
</dbReference>
<keyword evidence="5" id="KW-0863">Zinc-finger</keyword>
<dbReference type="SUPFAM" id="SSF57716">
    <property type="entry name" value="Glucocorticoid receptor-like (DNA-binding domain)"/>
    <property type="match status" value="1"/>
</dbReference>
<protein>
    <submittedName>
        <fullName evidence="16">Probable nuclear hormone receptor HR3</fullName>
    </submittedName>
</protein>
<dbReference type="SUPFAM" id="SSF48508">
    <property type="entry name" value="Nuclear receptor ligand-binding domain"/>
    <property type="match status" value="1"/>
</dbReference>
<evidence type="ECO:0000259" key="13">
    <source>
        <dbReference type="PROSITE" id="PS51030"/>
    </source>
</evidence>
<sequence length="947" mass="106797">MSSDTVPTRPPNVLIYVGDKQENVFKNIAANLLRCLNADKYVVYELKKSQVCRTPWKENVALLVVFAEEIETSIVEAFRDYIENEGKIMVFCSNFDHTDSGLSYKKNSDIGFTKINYKNIKNVPVYRGKYCYNLQNGEELAVDSAGNSAILKSIYKTGKLIVTSVHLALNPDFPLLNQSEDFQSNEENRLSILKDILTEELGLESKSITILKPTPGYIIVDDDTLIPKLKSKINMNDISLGKLDKTFQVPELLDASTNIKVPLLFESEGLSTVSFDKNSYFSKLKSNRFGCVVVFFPVITSTMIAAEQFSNHDNIVIVAGRQISGRGRSDNAWISPEGCAMFTLHFTLSLSSRLGQRMSILQHLASLAVVHSIRKQQIYKQLNLRLKWPNDLYYENDKKIGGILINTTIQGSLAHVYLGIGINVSNKQPTICINSAIQEHNSITGDIIPLLKPEEVIASTLTELENLIDDFEKLGSDNFYSLYYSYWLHQNQLVTLSSIGKEATIQGLDDYGFLMGFFRRSQSSVVNYQCPRQKNCVVDRVNRNRCQYCRLQKCLALGMSRDAVKFGRMSKKQREKVEDEVRFHRAQLVRPQGTAPSHSTPQPTETSPDSSVFDHQQQPSSSNQHVSYINSGYSYNGDLNTFTTNGYTYTPQAIQFDLGSTDYVDSTTFDPQQQLEALPDANSLLITVVPPGPMTTNSHLELLTKTLTEAHTRTCLYTSEQIAEFMRKPHDVTALLCYKSMDHEQLWLDCAQKLTTIIQQIIEFAKMVPGFMKLSQDDQILLLKAGSFEMSVLRMSRYLDPVTNLVMYGDHMIPSDAFTTADTTEMKLVNNTFEVAKNIAELKLTESELALYSACVLLSPDRLGLKNVQDVQTLYQAILKALKYELQLTHKLPFKGDVQVFDVLMAKLADLRDLSMLHMDALAKFRSASGHLEFPALHKELFSVENM</sequence>
<feature type="domain" description="NR LBD" evidence="15">
    <location>
        <begin position="699"/>
        <end position="944"/>
    </location>
</feature>
<dbReference type="SUPFAM" id="SSF55681">
    <property type="entry name" value="Class II aaRS and biotin synthetases"/>
    <property type="match status" value="1"/>
</dbReference>
<dbReference type="PROSITE" id="PS51733">
    <property type="entry name" value="BPL_LPL_CATALYTIC"/>
    <property type="match status" value="1"/>
</dbReference>
<evidence type="ECO:0000256" key="7">
    <source>
        <dbReference type="ARBA" id="ARBA00023015"/>
    </source>
</evidence>
<dbReference type="PRINTS" id="PR00546">
    <property type="entry name" value="THYROIDHORMR"/>
</dbReference>
<dbReference type="NCBIfam" id="TIGR00121">
    <property type="entry name" value="birA_ligase"/>
    <property type="match status" value="1"/>
</dbReference>
<dbReference type="GO" id="GO:0000978">
    <property type="term" value="F:RNA polymerase II cis-regulatory region sequence-specific DNA binding"/>
    <property type="evidence" value="ECO:0007669"/>
    <property type="project" value="TreeGrafter"/>
</dbReference>
<feature type="region of interest" description="Disordered" evidence="12">
    <location>
        <begin position="586"/>
        <end position="626"/>
    </location>
</feature>
<dbReference type="SMART" id="SM00430">
    <property type="entry name" value="HOLI"/>
    <property type="match status" value="1"/>
</dbReference>
<evidence type="ECO:0000256" key="2">
    <source>
        <dbReference type="ARBA" id="ARBA00008092"/>
    </source>
</evidence>
<dbReference type="InterPro" id="IPR045864">
    <property type="entry name" value="aa-tRNA-synth_II/BPL/LPL"/>
</dbReference>
<evidence type="ECO:0000259" key="14">
    <source>
        <dbReference type="PROSITE" id="PS51733"/>
    </source>
</evidence>
<evidence type="ECO:0000256" key="10">
    <source>
        <dbReference type="ARBA" id="ARBA00023170"/>
    </source>
</evidence>
<dbReference type="Gene3D" id="1.10.565.10">
    <property type="entry name" value="Retinoid X Receptor"/>
    <property type="match status" value="1"/>
</dbReference>
<dbReference type="EMBL" id="BPLR01004859">
    <property type="protein sequence ID" value="GIX98099.1"/>
    <property type="molecule type" value="Genomic_DNA"/>
</dbReference>
<keyword evidence="9" id="KW-0804">Transcription</keyword>
<comment type="similarity">
    <text evidence="2">Belongs to the nuclear hormone receptor family. NR1 subfamily.</text>
</comment>
<evidence type="ECO:0000256" key="4">
    <source>
        <dbReference type="ARBA" id="ARBA00022723"/>
    </source>
</evidence>
<keyword evidence="8" id="KW-0238">DNA-binding</keyword>
<feature type="compositionally biased region" description="Polar residues" evidence="12">
    <location>
        <begin position="594"/>
        <end position="626"/>
    </location>
</feature>
<dbReference type="Gene3D" id="3.30.50.10">
    <property type="entry name" value="Erythroid Transcription Factor GATA-1, subunit A"/>
    <property type="match status" value="1"/>
</dbReference>
<dbReference type="Pfam" id="PF00104">
    <property type="entry name" value="Hormone_recep"/>
    <property type="match status" value="1"/>
</dbReference>
<dbReference type="InterPro" id="IPR004408">
    <property type="entry name" value="Biotin_CoA_COase_ligase"/>
</dbReference>
<evidence type="ECO:0000256" key="5">
    <source>
        <dbReference type="ARBA" id="ARBA00022771"/>
    </source>
</evidence>
<gene>
    <name evidence="16" type="primary">Hr3</name>
    <name evidence="16" type="ORF">CEXT_26611</name>
</gene>
<dbReference type="GO" id="GO:0004077">
    <property type="term" value="F:biotin--[biotin carboxyl-carrier protein] ligase activity"/>
    <property type="evidence" value="ECO:0007669"/>
    <property type="project" value="InterPro"/>
</dbReference>
<dbReference type="PANTHER" id="PTHR45805:SF2">
    <property type="entry name" value="NUCLEAR HORMONE RECEPTOR HR3-RELATED"/>
    <property type="match status" value="1"/>
</dbReference>
<dbReference type="PRINTS" id="PR00398">
    <property type="entry name" value="STRDHORMONER"/>
</dbReference>
<dbReference type="Pfam" id="PF03099">
    <property type="entry name" value="BPL_LplA_LipB"/>
    <property type="match status" value="1"/>
</dbReference>
<organism evidence="16 17">
    <name type="scientific">Caerostris extrusa</name>
    <name type="common">Bark spider</name>
    <name type="synonym">Caerostris bankana</name>
    <dbReference type="NCBI Taxonomy" id="172846"/>
    <lineage>
        <taxon>Eukaryota</taxon>
        <taxon>Metazoa</taxon>
        <taxon>Ecdysozoa</taxon>
        <taxon>Arthropoda</taxon>
        <taxon>Chelicerata</taxon>
        <taxon>Arachnida</taxon>
        <taxon>Araneae</taxon>
        <taxon>Araneomorphae</taxon>
        <taxon>Entelegynae</taxon>
        <taxon>Araneoidea</taxon>
        <taxon>Araneidae</taxon>
        <taxon>Caerostris</taxon>
    </lineage>
</organism>
<dbReference type="GO" id="GO:0008270">
    <property type="term" value="F:zinc ion binding"/>
    <property type="evidence" value="ECO:0007669"/>
    <property type="project" value="UniProtKB-KW"/>
</dbReference>
<dbReference type="SMART" id="SM00399">
    <property type="entry name" value="ZnF_C4"/>
    <property type="match status" value="1"/>
</dbReference>
<evidence type="ECO:0000259" key="15">
    <source>
        <dbReference type="PROSITE" id="PS51843"/>
    </source>
</evidence>
<dbReference type="CDD" id="cd16442">
    <property type="entry name" value="BPL"/>
    <property type="match status" value="1"/>
</dbReference>
<keyword evidence="6" id="KW-0862">Zinc</keyword>
<comment type="caution">
    <text evidence="16">The sequence shown here is derived from an EMBL/GenBank/DDBJ whole genome shotgun (WGS) entry which is preliminary data.</text>
</comment>
<dbReference type="InterPro" id="IPR001728">
    <property type="entry name" value="ThyrH_rcpt"/>
</dbReference>
<accession>A0AAV4PQI7</accession>
<dbReference type="InterPro" id="IPR001628">
    <property type="entry name" value="Znf_hrmn_rcpt"/>
</dbReference>
<dbReference type="PANTHER" id="PTHR45805">
    <property type="entry name" value="NUCLEAR HORMONE RECEPTOR HR3-RELATED"/>
    <property type="match status" value="1"/>
</dbReference>
<evidence type="ECO:0000256" key="1">
    <source>
        <dbReference type="ARBA" id="ARBA00004123"/>
    </source>
</evidence>
<keyword evidence="11" id="KW-0539">Nucleus</keyword>
<dbReference type="InterPro" id="IPR013088">
    <property type="entry name" value="Znf_NHR/GATA"/>
</dbReference>
<dbReference type="InterPro" id="IPR000536">
    <property type="entry name" value="Nucl_hrmn_rcpt_lig-bd"/>
</dbReference>
<dbReference type="Proteomes" id="UP001054945">
    <property type="component" value="Unassembled WGS sequence"/>
</dbReference>
<comment type="similarity">
    <text evidence="3">Belongs to the biotin--protein ligase family.</text>
</comment>
<evidence type="ECO:0000256" key="6">
    <source>
        <dbReference type="ARBA" id="ARBA00022833"/>
    </source>
</evidence>
<feature type="domain" description="Nuclear receptor" evidence="13">
    <location>
        <begin position="516"/>
        <end position="566"/>
    </location>
</feature>
<dbReference type="Gene3D" id="3.30.930.10">
    <property type="entry name" value="Bira Bifunctional Protein, Domain 2"/>
    <property type="match status" value="1"/>
</dbReference>
<evidence type="ECO:0000256" key="12">
    <source>
        <dbReference type="SAM" id="MobiDB-lite"/>
    </source>
</evidence>
<dbReference type="AlphaFoldDB" id="A0AAV4PQI7"/>
<keyword evidence="7" id="KW-0805">Transcription regulation</keyword>
<keyword evidence="4" id="KW-0479">Metal-binding</keyword>
<keyword evidence="17" id="KW-1185">Reference proteome</keyword>
<feature type="domain" description="BPL/LPL catalytic" evidence="14">
    <location>
        <begin position="278"/>
        <end position="472"/>
    </location>
</feature>
<dbReference type="PROSITE" id="PS51843">
    <property type="entry name" value="NR_LBD"/>
    <property type="match status" value="1"/>
</dbReference>
<evidence type="ECO:0000256" key="3">
    <source>
        <dbReference type="ARBA" id="ARBA00009934"/>
    </source>
</evidence>
<reference evidence="16 17" key="1">
    <citation type="submission" date="2021-06" db="EMBL/GenBank/DDBJ databases">
        <title>Caerostris extrusa draft genome.</title>
        <authorList>
            <person name="Kono N."/>
            <person name="Arakawa K."/>
        </authorList>
    </citation>
    <scope>NUCLEOTIDE SEQUENCE [LARGE SCALE GENOMIC DNA]</scope>
</reference>
<name>A0AAV4PQI7_CAEEX</name>
<dbReference type="PROSITE" id="PS51030">
    <property type="entry name" value="NUCLEAR_REC_DBD_2"/>
    <property type="match status" value="1"/>
</dbReference>
<dbReference type="GO" id="GO:0005634">
    <property type="term" value="C:nucleus"/>
    <property type="evidence" value="ECO:0007669"/>
    <property type="project" value="UniProtKB-SubCell"/>
</dbReference>
<dbReference type="InterPro" id="IPR004143">
    <property type="entry name" value="BPL_LPL_catalytic"/>
</dbReference>
<comment type="subcellular location">
    <subcellularLocation>
        <location evidence="1">Nucleus</location>
    </subcellularLocation>
</comment>
<keyword evidence="10 16" id="KW-0675">Receptor</keyword>
<dbReference type="Pfam" id="PF00105">
    <property type="entry name" value="zf-C4"/>
    <property type="match status" value="1"/>
</dbReference>
<evidence type="ECO:0000313" key="17">
    <source>
        <dbReference type="Proteomes" id="UP001054945"/>
    </source>
</evidence>
<evidence type="ECO:0000313" key="16">
    <source>
        <dbReference type="EMBL" id="GIX98099.1"/>
    </source>
</evidence>
<dbReference type="GO" id="GO:0004879">
    <property type="term" value="F:nuclear receptor activity"/>
    <property type="evidence" value="ECO:0007669"/>
    <property type="project" value="InterPro"/>
</dbReference>
<dbReference type="InterPro" id="IPR001723">
    <property type="entry name" value="Nuclear_hrmn_rcpt"/>
</dbReference>